<dbReference type="RefSeq" id="WP_375732985.1">
    <property type="nucleotide sequence ID" value="NZ_JBCGDC010000006.1"/>
</dbReference>
<evidence type="ECO:0000313" key="5">
    <source>
        <dbReference type="Proteomes" id="UP001582793"/>
    </source>
</evidence>
<dbReference type="Pfam" id="PF00723">
    <property type="entry name" value="Glyco_hydro_15"/>
    <property type="match status" value="1"/>
</dbReference>
<proteinExistence type="predicted"/>
<dbReference type="Proteomes" id="UP001582793">
    <property type="component" value="Unassembled WGS sequence"/>
</dbReference>
<feature type="region of interest" description="Disordered" evidence="1">
    <location>
        <begin position="1"/>
        <end position="30"/>
    </location>
</feature>
<organism evidence="4 5">
    <name type="scientific">Polymorphospora lycopeni</name>
    <dbReference type="NCBI Taxonomy" id="3140240"/>
    <lineage>
        <taxon>Bacteria</taxon>
        <taxon>Bacillati</taxon>
        <taxon>Actinomycetota</taxon>
        <taxon>Actinomycetes</taxon>
        <taxon>Micromonosporales</taxon>
        <taxon>Micromonosporaceae</taxon>
        <taxon>Polymorphospora</taxon>
    </lineage>
</organism>
<dbReference type="GO" id="GO:0016787">
    <property type="term" value="F:hydrolase activity"/>
    <property type="evidence" value="ECO:0007669"/>
    <property type="project" value="UniProtKB-KW"/>
</dbReference>
<evidence type="ECO:0000313" key="4">
    <source>
        <dbReference type="EMBL" id="MFB6392171.1"/>
    </source>
</evidence>
<dbReference type="PANTHER" id="PTHR31616:SF10">
    <property type="entry name" value="TREHALASE"/>
    <property type="match status" value="1"/>
</dbReference>
<keyword evidence="4" id="KW-0378">Hydrolase</keyword>
<feature type="domain" description="Trehalase-like N-terminal" evidence="3">
    <location>
        <begin position="32"/>
        <end position="179"/>
    </location>
</feature>
<evidence type="ECO:0000259" key="3">
    <source>
        <dbReference type="Pfam" id="PF19291"/>
    </source>
</evidence>
<gene>
    <name evidence="4" type="ORF">AAFH96_03500</name>
</gene>
<keyword evidence="5" id="KW-1185">Reference proteome</keyword>
<dbReference type="EMBL" id="JBCGDC010000006">
    <property type="protein sequence ID" value="MFB6392171.1"/>
    <property type="molecule type" value="Genomic_DNA"/>
</dbReference>
<comment type="caution">
    <text evidence="4">The sequence shown here is derived from an EMBL/GenBank/DDBJ whole genome shotgun (WGS) entry which is preliminary data.</text>
</comment>
<dbReference type="PANTHER" id="PTHR31616">
    <property type="entry name" value="TREHALASE"/>
    <property type="match status" value="1"/>
</dbReference>
<name>A0ABV5CK28_9ACTN</name>
<dbReference type="InterPro" id="IPR012341">
    <property type="entry name" value="6hp_glycosidase-like_sf"/>
</dbReference>
<evidence type="ECO:0000256" key="1">
    <source>
        <dbReference type="SAM" id="MobiDB-lite"/>
    </source>
</evidence>
<dbReference type="InterPro" id="IPR045582">
    <property type="entry name" value="Trehalase-like_N"/>
</dbReference>
<protein>
    <submittedName>
        <fullName evidence="4">Glycoside hydrolase family 15 protein</fullName>
    </submittedName>
</protein>
<evidence type="ECO:0000259" key="2">
    <source>
        <dbReference type="Pfam" id="PF00723"/>
    </source>
</evidence>
<dbReference type="Gene3D" id="1.50.10.10">
    <property type="match status" value="1"/>
</dbReference>
<accession>A0ABV5CK28</accession>
<dbReference type="InterPro" id="IPR011613">
    <property type="entry name" value="GH15-like"/>
</dbReference>
<sequence>MDDNAAQAGDPARREDRAAARHTPGGDVSDAFPPIDSYAFLSDTHTAALVAPDGAVEWFCVPRFDGDAVFARLLDRRAGGAFELRVDGADAPDRRYLPDTLVLQTRHTAPDGVAVGHDFLAATTGHPDRPVRARHVLVRHISVESGTVRLRVRLDVRADHGARPAGWQRHGDRWRAAGTPLWLSTDLPLRTDGTTLTADLELTAGDGATLLLGYGEPPAPADAASLLDETVGTWRDWSARSDYAGYGADLVRHSALVLRGLSFDRTGALLAAPTTSLPEEIGGVRNWDYRYTWHRDAALLLLALFRLGHHEEGGRYLRFLIDVCQAPAGTLHPLVGIGGETTSDDERILTHLGGYAGSRPVRVGNGAAEQVQFDTYGHVLDAALAFHELTGDLAADQWGSLRRHVETIARRWREPDHGVWEIRAPRQQYVYSKVMSWVCLDRGIRLAGLLGDATAPVDAWRREAADLHAQVLDRGYDPQVGGFVLAYGSTELDAALLRIPLVGFLPGDDPRMLSTIDRIQERLAIGPGLVRRYTADDGLPGEEGAFLLCCFELVSALVLAHRHDAAREIFERLAGAAGPLGLYAEQLAADGTALGNYPQAFTHLALIEAAVNLDAAQERDALHAWAERGGRRG</sequence>
<dbReference type="InterPro" id="IPR008928">
    <property type="entry name" value="6-hairpin_glycosidase_sf"/>
</dbReference>
<dbReference type="Pfam" id="PF19291">
    <property type="entry name" value="TREH_N"/>
    <property type="match status" value="1"/>
</dbReference>
<dbReference type="SUPFAM" id="SSF48208">
    <property type="entry name" value="Six-hairpin glycosidases"/>
    <property type="match status" value="1"/>
</dbReference>
<reference evidence="4 5" key="1">
    <citation type="submission" date="2024-04" db="EMBL/GenBank/DDBJ databases">
        <title>Polymorphospora sp. isolated from Baiyangdian Lake in Xiong'an New Area.</title>
        <authorList>
            <person name="Zhang X."/>
            <person name="Liu J."/>
        </authorList>
    </citation>
    <scope>NUCLEOTIDE SEQUENCE [LARGE SCALE GENOMIC DNA]</scope>
    <source>
        <strain evidence="4 5">2-325</strain>
    </source>
</reference>
<feature type="domain" description="GH15-like" evidence="2">
    <location>
        <begin position="266"/>
        <end position="610"/>
    </location>
</feature>